<dbReference type="AlphaFoldDB" id="A0A4R0RMQ1"/>
<dbReference type="GO" id="GO:0005615">
    <property type="term" value="C:extracellular space"/>
    <property type="evidence" value="ECO:0007669"/>
    <property type="project" value="TreeGrafter"/>
</dbReference>
<dbReference type="EMBL" id="RWJN01000031">
    <property type="protein sequence ID" value="TCD69891.1"/>
    <property type="molecule type" value="Genomic_DNA"/>
</dbReference>
<reference evidence="4 5" key="1">
    <citation type="submission" date="2018-11" db="EMBL/GenBank/DDBJ databases">
        <title>Genome assembly of Steccherinum ochraceum LE-BIN_3174, the white-rot fungus of the Steccherinaceae family (The Residual Polyporoid clade, Polyporales, Basidiomycota).</title>
        <authorList>
            <person name="Fedorova T.V."/>
            <person name="Glazunova O.A."/>
            <person name="Landesman E.O."/>
            <person name="Moiseenko K.V."/>
            <person name="Psurtseva N.V."/>
            <person name="Savinova O.S."/>
            <person name="Shakhova N.V."/>
            <person name="Tyazhelova T.V."/>
            <person name="Vasina D.V."/>
        </authorList>
    </citation>
    <scope>NUCLEOTIDE SEQUENCE [LARGE SCALE GENOMIC DNA]</scope>
    <source>
        <strain evidence="4 5">LE-BIN_3174</strain>
    </source>
</reference>
<protein>
    <recommendedName>
        <fullName evidence="3">FAS1 domain-containing protein</fullName>
    </recommendedName>
</protein>
<sequence length="889" mass="97133">MHLWHCFPLPLLALIPLAFAAQVPLFHSNVSVASTNLIDALSADPDYTSLLKLLQQAKLIPTLNKLNASTLFAPTNNAIDRHRSRNSLWTAALRDDASLFRDNVRETLRQELFYHLLNYTIAELPPDQSPEVLSTLHYPRQSTSGPPTHEPPPYPPWLPVPGGTLGGEPQRLRFATREDKSYAGVDFAGNGGAEVVKAPVNTSNGVILGLGDVLEVPPDLATVIQRHPQLTYLSKILNADVLQFLNSTAELTLFLPVDSAWEALPYYERVYLESDLATDVLGRMVNMHAVHQKSVTYSESLKDGLNISTVDGSSLEISVADNKTRVSHADLVEPDVYASNGVLHTVSDLLVPEGMLQPTPEKYLLLFNCSQFVSLLRSVNLTSLVNDTETHWTILAPHDDVIAVNDGNLPEKGTAELKWLLQYHFLPGKQTQKKLKNGMLLETALEEPGLAGGKQVLSVEVSESKSKDEGKSVRFGGVGIVGEPEQIGNTLIYFITTPLTPPEDAMTTALPSLDLSSFLAAVFATNLADKLKYTPQTTLLIPHNAAFKRLGLLVSSHLLAASNKPDLEKVIQHHVLDSVVYSPELREGSHRTFSTLEGSDVNLDRNGSENGTLLFTASGGWADMHSQLHPTDMLTKTGVIHELSDVMIPRSVDLTVGKLVRAAKASTMASLVTKAGLDWILNGTAPPDDSQWAEEGLGEAGWTLLCPVDDAFKDIKLDELYKDEDGLKRLVIQHLVPLQSPKEDSPEKNIFNSFVNNRPLVLDDDTTYTTLLSANNLYGDIVFRVDPPDGAIVVGIKGARGDRGKRDWAHVVAWGRSTTGGGTGGVIQIDRLLIPYSPSWWNAYGAPLGVGFIGMCLIGLFFFGVRLIWLRDTTEATYEPVGGFGQDDE</sequence>
<name>A0A4R0RMQ1_9APHY</name>
<dbReference type="SUPFAM" id="SSF82153">
    <property type="entry name" value="FAS1 domain"/>
    <property type="match status" value="5"/>
</dbReference>
<dbReference type="Pfam" id="PF02469">
    <property type="entry name" value="Fasciclin"/>
    <property type="match status" value="5"/>
</dbReference>
<feature type="domain" description="FAS1" evidence="3">
    <location>
        <begin position="34"/>
        <end position="214"/>
    </location>
</feature>
<dbReference type="InterPro" id="IPR000782">
    <property type="entry name" value="FAS1_domain"/>
</dbReference>
<proteinExistence type="predicted"/>
<keyword evidence="1" id="KW-1133">Transmembrane helix</keyword>
<dbReference type="InterPro" id="IPR036378">
    <property type="entry name" value="FAS1_dom_sf"/>
</dbReference>
<dbReference type="STRING" id="92696.A0A4R0RMQ1"/>
<dbReference type="PANTHER" id="PTHR10900:SF77">
    <property type="entry name" value="FI19380P1"/>
    <property type="match status" value="1"/>
</dbReference>
<gene>
    <name evidence="4" type="ORF">EIP91_005715</name>
</gene>
<evidence type="ECO:0000313" key="4">
    <source>
        <dbReference type="EMBL" id="TCD69891.1"/>
    </source>
</evidence>
<accession>A0A4R0RMQ1</accession>
<feature type="domain" description="FAS1" evidence="3">
    <location>
        <begin position="217"/>
        <end position="350"/>
    </location>
</feature>
<dbReference type="Proteomes" id="UP000292702">
    <property type="component" value="Unassembled WGS sequence"/>
</dbReference>
<evidence type="ECO:0000259" key="3">
    <source>
        <dbReference type="PROSITE" id="PS50213"/>
    </source>
</evidence>
<comment type="caution">
    <text evidence="4">The sequence shown here is derived from an EMBL/GenBank/DDBJ whole genome shotgun (WGS) entry which is preliminary data.</text>
</comment>
<keyword evidence="5" id="KW-1185">Reference proteome</keyword>
<feature type="domain" description="FAS1" evidence="3">
    <location>
        <begin position="356"/>
        <end position="499"/>
    </location>
</feature>
<dbReference type="PROSITE" id="PS50213">
    <property type="entry name" value="FAS1"/>
    <property type="match status" value="4"/>
</dbReference>
<dbReference type="Gene3D" id="2.30.180.10">
    <property type="entry name" value="FAS1 domain"/>
    <property type="match status" value="5"/>
</dbReference>
<dbReference type="InterPro" id="IPR050904">
    <property type="entry name" value="Adhesion/Biosynth-related"/>
</dbReference>
<feature type="transmembrane region" description="Helical" evidence="1">
    <location>
        <begin position="840"/>
        <end position="863"/>
    </location>
</feature>
<keyword evidence="1" id="KW-0472">Membrane</keyword>
<evidence type="ECO:0000256" key="2">
    <source>
        <dbReference type="SAM" id="SignalP"/>
    </source>
</evidence>
<feature type="signal peptide" evidence="2">
    <location>
        <begin position="1"/>
        <end position="20"/>
    </location>
</feature>
<evidence type="ECO:0000256" key="1">
    <source>
        <dbReference type="SAM" id="Phobius"/>
    </source>
</evidence>
<organism evidence="4 5">
    <name type="scientific">Steccherinum ochraceum</name>
    <dbReference type="NCBI Taxonomy" id="92696"/>
    <lineage>
        <taxon>Eukaryota</taxon>
        <taxon>Fungi</taxon>
        <taxon>Dikarya</taxon>
        <taxon>Basidiomycota</taxon>
        <taxon>Agaricomycotina</taxon>
        <taxon>Agaricomycetes</taxon>
        <taxon>Polyporales</taxon>
        <taxon>Steccherinaceae</taxon>
        <taxon>Steccherinum</taxon>
    </lineage>
</organism>
<dbReference type="SMART" id="SM00554">
    <property type="entry name" value="FAS1"/>
    <property type="match status" value="5"/>
</dbReference>
<dbReference type="PANTHER" id="PTHR10900">
    <property type="entry name" value="PERIOSTIN-RELATED"/>
    <property type="match status" value="1"/>
</dbReference>
<feature type="chain" id="PRO_5020519858" description="FAS1 domain-containing protein" evidence="2">
    <location>
        <begin position="21"/>
        <end position="889"/>
    </location>
</feature>
<keyword evidence="1" id="KW-0812">Transmembrane</keyword>
<evidence type="ECO:0000313" key="5">
    <source>
        <dbReference type="Proteomes" id="UP000292702"/>
    </source>
</evidence>
<feature type="domain" description="FAS1" evidence="3">
    <location>
        <begin position="502"/>
        <end position="647"/>
    </location>
</feature>
<keyword evidence="2" id="KW-0732">Signal</keyword>
<dbReference type="OrthoDB" id="14252at2759"/>